<dbReference type="GO" id="GO:0005886">
    <property type="term" value="C:plasma membrane"/>
    <property type="evidence" value="ECO:0007669"/>
    <property type="project" value="TreeGrafter"/>
</dbReference>
<dbReference type="Proteomes" id="UP000885690">
    <property type="component" value="Unassembled WGS sequence"/>
</dbReference>
<feature type="transmembrane region" description="Helical" evidence="10">
    <location>
        <begin position="127"/>
        <end position="152"/>
    </location>
</feature>
<evidence type="ECO:0000256" key="4">
    <source>
        <dbReference type="ARBA" id="ARBA00016463"/>
    </source>
</evidence>
<keyword evidence="5 10" id="KW-0812">Transmembrane</keyword>
<organism evidence="12">
    <name type="scientific">Thermosulfidibacter takaii</name>
    <dbReference type="NCBI Taxonomy" id="412593"/>
    <lineage>
        <taxon>Bacteria</taxon>
        <taxon>Pseudomonadati</taxon>
        <taxon>Thermosulfidibacterota</taxon>
        <taxon>Thermosulfidibacteria</taxon>
        <taxon>Thermosulfidibacterales</taxon>
        <taxon>Thermosulfidibacteraceae</taxon>
    </lineage>
</organism>
<evidence type="ECO:0000256" key="5">
    <source>
        <dbReference type="ARBA" id="ARBA00022692"/>
    </source>
</evidence>
<dbReference type="InterPro" id="IPR045062">
    <property type="entry name" value="Cyt_c_biogenesis_CcsA/CcmC"/>
</dbReference>
<evidence type="ECO:0000256" key="6">
    <source>
        <dbReference type="ARBA" id="ARBA00022748"/>
    </source>
</evidence>
<feature type="transmembrane region" description="Helical" evidence="10">
    <location>
        <begin position="89"/>
        <end position="107"/>
    </location>
</feature>
<comment type="caution">
    <text evidence="12">The sequence shown here is derived from an EMBL/GenBank/DDBJ whole genome shotgun (WGS) entry which is preliminary data.</text>
</comment>
<evidence type="ECO:0000256" key="3">
    <source>
        <dbReference type="ARBA" id="ARBA00005840"/>
    </source>
</evidence>
<evidence type="ECO:0000256" key="10">
    <source>
        <dbReference type="SAM" id="Phobius"/>
    </source>
</evidence>
<feature type="transmembrane region" description="Helical" evidence="10">
    <location>
        <begin position="242"/>
        <end position="264"/>
    </location>
</feature>
<keyword evidence="9 10" id="KW-0472">Membrane</keyword>
<accession>A0A7C0U6S1</accession>
<evidence type="ECO:0000256" key="8">
    <source>
        <dbReference type="ARBA" id="ARBA00023078"/>
    </source>
</evidence>
<reference evidence="12" key="1">
    <citation type="journal article" date="2020" name="mSystems">
        <title>Genome- and Community-Level Interaction Insights into Carbon Utilization and Element Cycling Functions of Hydrothermarchaeota in Hydrothermal Sediment.</title>
        <authorList>
            <person name="Zhou Z."/>
            <person name="Liu Y."/>
            <person name="Xu W."/>
            <person name="Pan J."/>
            <person name="Luo Z.H."/>
            <person name="Li M."/>
        </authorList>
    </citation>
    <scope>NUCLEOTIDE SEQUENCE [LARGE SCALE GENOMIC DNA]</scope>
    <source>
        <strain evidence="12">HyVt-115</strain>
    </source>
</reference>
<feature type="transmembrane region" description="Helical" evidence="10">
    <location>
        <begin position="37"/>
        <end position="56"/>
    </location>
</feature>
<dbReference type="AlphaFoldDB" id="A0A7C0U6S1"/>
<dbReference type="InterPro" id="IPR003557">
    <property type="entry name" value="Cyt_c_biogenesis_CcmC"/>
</dbReference>
<dbReference type="InterPro" id="IPR002541">
    <property type="entry name" value="Cyt_c_assembly"/>
</dbReference>
<dbReference type="GO" id="GO:0020037">
    <property type="term" value="F:heme binding"/>
    <property type="evidence" value="ECO:0007669"/>
    <property type="project" value="InterPro"/>
</dbReference>
<comment type="function">
    <text evidence="1">Required for the export of heme to the periplasm for the biogenesis of c-type cytochromes.</text>
</comment>
<dbReference type="Pfam" id="PF01578">
    <property type="entry name" value="Cytochrom_C_asm"/>
    <property type="match status" value="1"/>
</dbReference>
<gene>
    <name evidence="12" type="primary">ccsB</name>
    <name evidence="12" type="ORF">ENF32_05640</name>
</gene>
<evidence type="ECO:0000313" key="12">
    <source>
        <dbReference type="EMBL" id="HDD53532.1"/>
    </source>
</evidence>
<feature type="transmembrane region" description="Helical" evidence="10">
    <location>
        <begin position="62"/>
        <end position="82"/>
    </location>
</feature>
<dbReference type="InterPro" id="IPR017562">
    <property type="entry name" value="Cyt_c_biogenesis_CcsA"/>
</dbReference>
<evidence type="ECO:0000256" key="1">
    <source>
        <dbReference type="ARBA" id="ARBA00002442"/>
    </source>
</evidence>
<dbReference type="EMBL" id="DQWS01000212">
    <property type="protein sequence ID" value="HDD53532.1"/>
    <property type="molecule type" value="Genomic_DNA"/>
</dbReference>
<protein>
    <recommendedName>
        <fullName evidence="4">Heme exporter protein C</fullName>
    </recommendedName>
</protein>
<dbReference type="PANTHER" id="PTHR30071">
    <property type="entry name" value="HEME EXPORTER PROTEIN C"/>
    <property type="match status" value="1"/>
</dbReference>
<evidence type="ECO:0000256" key="2">
    <source>
        <dbReference type="ARBA" id="ARBA00004141"/>
    </source>
</evidence>
<proteinExistence type="inferred from homology"/>
<evidence type="ECO:0000256" key="7">
    <source>
        <dbReference type="ARBA" id="ARBA00022989"/>
    </source>
</evidence>
<dbReference type="PANTHER" id="PTHR30071:SF1">
    <property type="entry name" value="CYTOCHROME B_B6 PROTEIN-RELATED"/>
    <property type="match status" value="1"/>
</dbReference>
<keyword evidence="6" id="KW-0201">Cytochrome c-type biogenesis</keyword>
<dbReference type="NCBIfam" id="TIGR03144">
    <property type="entry name" value="cytochr_II_ccsB"/>
    <property type="match status" value="1"/>
</dbReference>
<feature type="domain" description="Cytochrome c assembly protein" evidence="11">
    <location>
        <begin position="64"/>
        <end position="268"/>
    </location>
</feature>
<feature type="transmembrane region" description="Helical" evidence="10">
    <location>
        <begin position="182"/>
        <end position="205"/>
    </location>
</feature>
<comment type="similarity">
    <text evidence="3">Belongs to the CcmC/CycZ/HelC family.</text>
</comment>
<dbReference type="GO" id="GO:0017004">
    <property type="term" value="P:cytochrome complex assembly"/>
    <property type="evidence" value="ECO:0007669"/>
    <property type="project" value="UniProtKB-KW"/>
</dbReference>
<dbReference type="PRINTS" id="PR01386">
    <property type="entry name" value="CCMCBIOGNSIS"/>
</dbReference>
<keyword evidence="7 10" id="KW-1133">Transmembrane helix</keyword>
<evidence type="ECO:0000259" key="11">
    <source>
        <dbReference type="Pfam" id="PF01578"/>
    </source>
</evidence>
<keyword evidence="8" id="KW-0793">Thylakoid</keyword>
<feature type="transmembrane region" description="Helical" evidence="10">
    <location>
        <begin position="6"/>
        <end position="25"/>
    </location>
</feature>
<name>A0A7C0U6S1_9BACT</name>
<dbReference type="GO" id="GO:0015232">
    <property type="term" value="F:heme transmembrane transporter activity"/>
    <property type="evidence" value="ECO:0007669"/>
    <property type="project" value="InterPro"/>
</dbReference>
<comment type="subcellular location">
    <subcellularLocation>
        <location evidence="2">Membrane</location>
        <topology evidence="2">Multi-pass membrane protein</topology>
    </subcellularLocation>
</comment>
<evidence type="ECO:0000256" key="9">
    <source>
        <dbReference type="ARBA" id="ARBA00023136"/>
    </source>
</evidence>
<feature type="transmembrane region" description="Helical" evidence="10">
    <location>
        <begin position="217"/>
        <end position="235"/>
    </location>
</feature>
<sequence length="273" mass="30950">MDIVIFRVAAVFYLASASLYVYYLFRTRERVSKRAYLLLMIAFMIHTLALVSRAFVARHLPATNLFESLSLFSWMVAGGYLLLEWRYKIPILGSFVAPLNFLGVLIATLNPQTVRPLPPALKSAWLYIHATTSFLGEVAFALAFVVSSVYLIQERYIRKKRLGGLFQKLPSLGQLDELNYRLLTLGFPFLTLGIITGAIWAQYAWGSYWSWDPKETWSLITWFIYAAILHGRMTVGWRGRRAAILSVVGFGAVLFTFLGVNLLLPGLHSYSSM</sequence>